<reference evidence="2" key="1">
    <citation type="submission" date="2023-04" db="EMBL/GenBank/DDBJ databases">
        <title>Phytophthora fragariaefolia NBRC 109709.</title>
        <authorList>
            <person name="Ichikawa N."/>
            <person name="Sato H."/>
            <person name="Tonouchi N."/>
        </authorList>
    </citation>
    <scope>NUCLEOTIDE SEQUENCE</scope>
    <source>
        <strain evidence="2">NBRC 109709</strain>
    </source>
</reference>
<dbReference type="AlphaFoldDB" id="A0A9W6Y7G0"/>
<feature type="compositionally biased region" description="Polar residues" evidence="1">
    <location>
        <begin position="114"/>
        <end position="130"/>
    </location>
</feature>
<accession>A0A9W6Y7G0</accession>
<feature type="compositionally biased region" description="Low complexity" evidence="1">
    <location>
        <begin position="88"/>
        <end position="98"/>
    </location>
</feature>
<evidence type="ECO:0000313" key="3">
    <source>
        <dbReference type="Proteomes" id="UP001165121"/>
    </source>
</evidence>
<comment type="caution">
    <text evidence="2">The sequence shown here is derived from an EMBL/GenBank/DDBJ whole genome shotgun (WGS) entry which is preliminary data.</text>
</comment>
<feature type="compositionally biased region" description="Basic and acidic residues" evidence="1">
    <location>
        <begin position="41"/>
        <end position="50"/>
    </location>
</feature>
<evidence type="ECO:0000313" key="2">
    <source>
        <dbReference type="EMBL" id="GMF54444.1"/>
    </source>
</evidence>
<sequence length="130" mass="13712">MTHAPNSPTAGVLASRLWKRLSDSVRDELAQSAQLGQTPGDYREAPERTPGRRASALASPTNERSAEDPGRSTKTPYAMPKPSSFMRGAAATGAAGEAVPTDREVPEEAAEAAKSTTACDSGNQEQRNDK</sequence>
<name>A0A9W6Y7G0_9STRA</name>
<feature type="region of interest" description="Disordered" evidence="1">
    <location>
        <begin position="31"/>
        <end position="130"/>
    </location>
</feature>
<gene>
    <name evidence="2" type="ORF">Pfra01_002272500</name>
</gene>
<dbReference type="EMBL" id="BSXT01003502">
    <property type="protein sequence ID" value="GMF54444.1"/>
    <property type="molecule type" value="Genomic_DNA"/>
</dbReference>
<dbReference type="Proteomes" id="UP001165121">
    <property type="component" value="Unassembled WGS sequence"/>
</dbReference>
<keyword evidence="3" id="KW-1185">Reference proteome</keyword>
<organism evidence="2 3">
    <name type="scientific">Phytophthora fragariaefolia</name>
    <dbReference type="NCBI Taxonomy" id="1490495"/>
    <lineage>
        <taxon>Eukaryota</taxon>
        <taxon>Sar</taxon>
        <taxon>Stramenopiles</taxon>
        <taxon>Oomycota</taxon>
        <taxon>Peronosporomycetes</taxon>
        <taxon>Peronosporales</taxon>
        <taxon>Peronosporaceae</taxon>
        <taxon>Phytophthora</taxon>
    </lineage>
</organism>
<protein>
    <submittedName>
        <fullName evidence="2">Unnamed protein product</fullName>
    </submittedName>
</protein>
<evidence type="ECO:0000256" key="1">
    <source>
        <dbReference type="SAM" id="MobiDB-lite"/>
    </source>
</evidence>
<proteinExistence type="predicted"/>